<keyword evidence="2" id="KW-0670">Pyruvate</keyword>
<dbReference type="RefSeq" id="WP_149853435.1">
    <property type="nucleotide sequence ID" value="NZ_VUOB01000063.1"/>
</dbReference>
<keyword evidence="3" id="KW-1185">Reference proteome</keyword>
<dbReference type="Gene3D" id="1.20.120.450">
    <property type="entry name" value="dinb family like domain"/>
    <property type="match status" value="1"/>
</dbReference>
<dbReference type="Pfam" id="PF11716">
    <property type="entry name" value="MDMPI_N"/>
    <property type="match status" value="1"/>
</dbReference>
<evidence type="ECO:0000313" key="3">
    <source>
        <dbReference type="Proteomes" id="UP000323454"/>
    </source>
</evidence>
<dbReference type="NCBIfam" id="TIGR03083">
    <property type="entry name" value="maleylpyruvate isomerase family mycothiol-dependent enzyme"/>
    <property type="match status" value="1"/>
</dbReference>
<dbReference type="InterPro" id="IPR017517">
    <property type="entry name" value="Maleyloyr_isom"/>
</dbReference>
<gene>
    <name evidence="2" type="ORF">F0L68_31155</name>
</gene>
<feature type="domain" description="Mycothiol-dependent maleylpyruvate isomerase metal-binding" evidence="1">
    <location>
        <begin position="11"/>
        <end position="89"/>
    </location>
</feature>
<accession>A0A5B2WTB7</accession>
<keyword evidence="2" id="KW-0413">Isomerase</keyword>
<evidence type="ECO:0000259" key="1">
    <source>
        <dbReference type="Pfam" id="PF11716"/>
    </source>
</evidence>
<dbReference type="OrthoDB" id="154293at2"/>
<sequence>MSNADVYDAARQRITELARNADLNTAVGACPGWTVGDVVAHLAGGLADFTERRFDGVDTGEWGERQVRERRGRSLDDSLTEWALNRQAADGLFDSPMGPILVTEIVSHEQDIRTALGRPGERDNVAVRSALTRPLQEVDKRMRSDGLPALRVELEHGTRVLGEGEPAGTLRVSSFELLRTIAGRRSLDQMRTLAWDGDPEPWLGVFSLFGERRQALVE</sequence>
<dbReference type="SUPFAM" id="SSF109854">
    <property type="entry name" value="DinB/YfiT-like putative metalloenzymes"/>
    <property type="match status" value="1"/>
</dbReference>
<reference evidence="2 3" key="2">
    <citation type="submission" date="2019-09" db="EMBL/GenBank/DDBJ databases">
        <authorList>
            <person name="Jin C."/>
        </authorList>
    </citation>
    <scope>NUCLEOTIDE SEQUENCE [LARGE SCALE GENOMIC DNA]</scope>
    <source>
        <strain evidence="2 3">AN110305</strain>
    </source>
</reference>
<organism evidence="2 3">
    <name type="scientific">Solihabitans fulvus</name>
    <dbReference type="NCBI Taxonomy" id="1892852"/>
    <lineage>
        <taxon>Bacteria</taxon>
        <taxon>Bacillati</taxon>
        <taxon>Actinomycetota</taxon>
        <taxon>Actinomycetes</taxon>
        <taxon>Pseudonocardiales</taxon>
        <taxon>Pseudonocardiaceae</taxon>
        <taxon>Solihabitans</taxon>
    </lineage>
</organism>
<dbReference type="EMBL" id="VUOB01000063">
    <property type="protein sequence ID" value="KAA2254070.1"/>
    <property type="molecule type" value="Genomic_DNA"/>
</dbReference>
<protein>
    <submittedName>
        <fullName evidence="2">Maleylpyruvate isomerase family mycothiol-dependent enzyme</fullName>
    </submittedName>
</protein>
<dbReference type="Proteomes" id="UP000323454">
    <property type="component" value="Unassembled WGS sequence"/>
</dbReference>
<evidence type="ECO:0000313" key="2">
    <source>
        <dbReference type="EMBL" id="KAA2254070.1"/>
    </source>
</evidence>
<proteinExistence type="predicted"/>
<dbReference type="GO" id="GO:0016853">
    <property type="term" value="F:isomerase activity"/>
    <property type="evidence" value="ECO:0007669"/>
    <property type="project" value="UniProtKB-KW"/>
</dbReference>
<name>A0A5B2WTB7_9PSEU</name>
<dbReference type="InterPro" id="IPR024344">
    <property type="entry name" value="MDMPI_metal-binding"/>
</dbReference>
<dbReference type="InterPro" id="IPR034660">
    <property type="entry name" value="DinB/YfiT-like"/>
</dbReference>
<comment type="caution">
    <text evidence="2">The sequence shown here is derived from an EMBL/GenBank/DDBJ whole genome shotgun (WGS) entry which is preliminary data.</text>
</comment>
<reference evidence="2 3" key="1">
    <citation type="submission" date="2019-09" db="EMBL/GenBank/DDBJ databases">
        <title>Goodfellowia gen. nov., a new genus of the Pseudonocardineae related to Actinoalloteichus, containing Goodfellowia coeruleoviolacea gen. nov., comb. nov. gen. nov., comb. nov.</title>
        <authorList>
            <person name="Labeda D."/>
        </authorList>
    </citation>
    <scope>NUCLEOTIDE SEQUENCE [LARGE SCALE GENOMIC DNA]</scope>
    <source>
        <strain evidence="2 3">AN110305</strain>
    </source>
</reference>
<dbReference type="GO" id="GO:0046872">
    <property type="term" value="F:metal ion binding"/>
    <property type="evidence" value="ECO:0007669"/>
    <property type="project" value="InterPro"/>
</dbReference>
<dbReference type="AlphaFoldDB" id="A0A5B2WTB7"/>